<dbReference type="AlphaFoldDB" id="A0A512BIN8"/>
<reference evidence="2 3" key="1">
    <citation type="submission" date="2019-07" db="EMBL/GenBank/DDBJ databases">
        <title>Whole genome shotgun sequence of Segetibacter aerophilus NBRC 106135.</title>
        <authorList>
            <person name="Hosoyama A."/>
            <person name="Uohara A."/>
            <person name="Ohji S."/>
            <person name="Ichikawa N."/>
        </authorList>
    </citation>
    <scope>NUCLEOTIDE SEQUENCE [LARGE SCALE GENOMIC DNA]</scope>
    <source>
        <strain evidence="2 3">NBRC 106135</strain>
    </source>
</reference>
<feature type="domain" description="RES" evidence="1">
    <location>
        <begin position="14"/>
        <end position="139"/>
    </location>
</feature>
<dbReference type="Pfam" id="PF08808">
    <property type="entry name" value="RES"/>
    <property type="match status" value="1"/>
</dbReference>
<dbReference type="SMART" id="SM00953">
    <property type="entry name" value="RES"/>
    <property type="match status" value="1"/>
</dbReference>
<sequence>MIVYRIGRTKYANDLTGEGARLNGGRWNHKLTPCLYTSESRSLAVLEYTVNVNVEDIPRALSMTTLDIPDKHILQLSVSDLPGNWRGAPAPASTKDFGTELLKKSQYSVIRIPSAVIPDEFNYLLNPLHKDSLQFAIINSSDFIYDVRIKTK</sequence>
<evidence type="ECO:0000259" key="1">
    <source>
        <dbReference type="SMART" id="SM00953"/>
    </source>
</evidence>
<dbReference type="EMBL" id="BJYT01000029">
    <property type="protein sequence ID" value="GEO11823.1"/>
    <property type="molecule type" value="Genomic_DNA"/>
</dbReference>
<organism evidence="2 3">
    <name type="scientific">Segetibacter aerophilus</name>
    <dbReference type="NCBI Taxonomy" id="670293"/>
    <lineage>
        <taxon>Bacteria</taxon>
        <taxon>Pseudomonadati</taxon>
        <taxon>Bacteroidota</taxon>
        <taxon>Chitinophagia</taxon>
        <taxon>Chitinophagales</taxon>
        <taxon>Chitinophagaceae</taxon>
        <taxon>Segetibacter</taxon>
    </lineage>
</organism>
<keyword evidence="3" id="KW-1185">Reference proteome</keyword>
<gene>
    <name evidence="2" type="ORF">SAE01_43190</name>
</gene>
<comment type="caution">
    <text evidence="2">The sequence shown here is derived from an EMBL/GenBank/DDBJ whole genome shotgun (WGS) entry which is preliminary data.</text>
</comment>
<dbReference type="InterPro" id="IPR014914">
    <property type="entry name" value="RES_dom"/>
</dbReference>
<dbReference type="Proteomes" id="UP000321513">
    <property type="component" value="Unassembled WGS sequence"/>
</dbReference>
<protein>
    <recommendedName>
        <fullName evidence="1">RES domain-containing protein</fullName>
    </recommendedName>
</protein>
<name>A0A512BIN8_9BACT</name>
<dbReference type="OrthoDB" id="9789501at2"/>
<evidence type="ECO:0000313" key="2">
    <source>
        <dbReference type="EMBL" id="GEO11823.1"/>
    </source>
</evidence>
<evidence type="ECO:0000313" key="3">
    <source>
        <dbReference type="Proteomes" id="UP000321513"/>
    </source>
</evidence>
<dbReference type="RefSeq" id="WP_147205937.1">
    <property type="nucleotide sequence ID" value="NZ_BJYT01000029.1"/>
</dbReference>
<accession>A0A512BIN8</accession>
<proteinExistence type="predicted"/>